<reference evidence="8 9" key="1">
    <citation type="submission" date="2014-04" db="EMBL/GenBank/DDBJ databases">
        <authorList>
            <consortium name="DOE Joint Genome Institute"/>
            <person name="Kuo A."/>
            <person name="Girlanda M."/>
            <person name="Perotto S."/>
            <person name="Kohler A."/>
            <person name="Nagy L.G."/>
            <person name="Floudas D."/>
            <person name="Copeland A."/>
            <person name="Barry K.W."/>
            <person name="Cichocki N."/>
            <person name="Veneault-Fourrey C."/>
            <person name="LaButti K."/>
            <person name="Lindquist E.A."/>
            <person name="Lipzen A."/>
            <person name="Lundell T."/>
            <person name="Morin E."/>
            <person name="Murat C."/>
            <person name="Sun H."/>
            <person name="Tunlid A."/>
            <person name="Henrissat B."/>
            <person name="Grigoriev I.V."/>
            <person name="Hibbett D.S."/>
            <person name="Martin F."/>
            <person name="Nordberg H.P."/>
            <person name="Cantor M.N."/>
            <person name="Hua S.X."/>
        </authorList>
    </citation>
    <scope>NUCLEOTIDE SEQUENCE [LARGE SCALE GENOMIC DNA]</scope>
    <source>
        <strain evidence="8 9">MUT 4182</strain>
    </source>
</reference>
<evidence type="ECO:0000259" key="7">
    <source>
        <dbReference type="PROSITE" id="PS52012"/>
    </source>
</evidence>
<dbReference type="InterPro" id="IPR008427">
    <property type="entry name" value="Extracellular_membr_CFEM_dom"/>
</dbReference>
<protein>
    <recommendedName>
        <fullName evidence="7">CFEM domain-containing protein</fullName>
    </recommendedName>
</protein>
<keyword evidence="2" id="KW-0964">Secreted</keyword>
<name>A0A0C3LJ16_9AGAM</name>
<reference evidence="9" key="2">
    <citation type="submission" date="2015-01" db="EMBL/GenBank/DDBJ databases">
        <title>Evolutionary Origins and Diversification of the Mycorrhizal Mutualists.</title>
        <authorList>
            <consortium name="DOE Joint Genome Institute"/>
            <consortium name="Mycorrhizal Genomics Consortium"/>
            <person name="Kohler A."/>
            <person name="Kuo A."/>
            <person name="Nagy L.G."/>
            <person name="Floudas D."/>
            <person name="Copeland A."/>
            <person name="Barry K.W."/>
            <person name="Cichocki N."/>
            <person name="Veneault-Fourrey C."/>
            <person name="LaButti K."/>
            <person name="Lindquist E.A."/>
            <person name="Lipzen A."/>
            <person name="Lundell T."/>
            <person name="Morin E."/>
            <person name="Murat C."/>
            <person name="Riley R."/>
            <person name="Ohm R."/>
            <person name="Sun H."/>
            <person name="Tunlid A."/>
            <person name="Henrissat B."/>
            <person name="Grigoriev I.V."/>
            <person name="Hibbett D.S."/>
            <person name="Martin F."/>
        </authorList>
    </citation>
    <scope>NUCLEOTIDE SEQUENCE [LARGE SCALE GENOMIC DNA]</scope>
    <source>
        <strain evidence="9">MUT 4182</strain>
    </source>
</reference>
<evidence type="ECO:0000313" key="8">
    <source>
        <dbReference type="EMBL" id="KIO34013.1"/>
    </source>
</evidence>
<keyword evidence="3 6" id="KW-0732">Signal</keyword>
<dbReference type="GO" id="GO:0005576">
    <property type="term" value="C:extracellular region"/>
    <property type="evidence" value="ECO:0007669"/>
    <property type="project" value="UniProtKB-SubCell"/>
</dbReference>
<keyword evidence="9" id="KW-1185">Reference proteome</keyword>
<keyword evidence="4" id="KW-1015">Disulfide bond</keyword>
<feature type="domain" description="CFEM" evidence="7">
    <location>
        <begin position="73"/>
        <end position="188"/>
    </location>
</feature>
<dbReference type="HOGENOM" id="CLU_1327249_0_0_1"/>
<dbReference type="Pfam" id="PF05730">
    <property type="entry name" value="CFEM"/>
    <property type="match status" value="1"/>
</dbReference>
<feature type="chain" id="PRO_5002166663" description="CFEM domain-containing protein" evidence="6">
    <location>
        <begin position="20"/>
        <end position="207"/>
    </location>
</feature>
<sequence>MLAALFVFILTLCAATSRAQSATLSGPPSVTSSITPTRTSSSGAASTSASVTTSFSVSGTTSLPITITLNQASSSVVSDSSALLASSTITAEYPSLSGYPICVTQCIQSGVAQTNCTSIIETSCYCGQQLFANATAYCVAMTCPDELSDAENLAQRFCNVHSSVSLSFPPTPSTTSTRNSALQIGPSKVVVASALIVFVGLIRGSLV</sequence>
<dbReference type="OrthoDB" id="3267106at2759"/>
<dbReference type="EMBL" id="KN822945">
    <property type="protein sequence ID" value="KIO34013.1"/>
    <property type="molecule type" value="Genomic_DNA"/>
</dbReference>
<dbReference type="AlphaFoldDB" id="A0A0C3LJ16"/>
<evidence type="ECO:0000256" key="4">
    <source>
        <dbReference type="ARBA" id="ARBA00023157"/>
    </source>
</evidence>
<evidence type="ECO:0000256" key="5">
    <source>
        <dbReference type="SAM" id="MobiDB-lite"/>
    </source>
</evidence>
<dbReference type="Proteomes" id="UP000054248">
    <property type="component" value="Unassembled WGS sequence"/>
</dbReference>
<evidence type="ECO:0000256" key="6">
    <source>
        <dbReference type="SAM" id="SignalP"/>
    </source>
</evidence>
<feature type="region of interest" description="Disordered" evidence="5">
    <location>
        <begin position="22"/>
        <end position="46"/>
    </location>
</feature>
<accession>A0A0C3LJ16</accession>
<evidence type="ECO:0000256" key="1">
    <source>
        <dbReference type="ARBA" id="ARBA00004613"/>
    </source>
</evidence>
<evidence type="ECO:0000313" key="9">
    <source>
        <dbReference type="Proteomes" id="UP000054248"/>
    </source>
</evidence>
<gene>
    <name evidence="8" type="ORF">M407DRAFT_240863</name>
</gene>
<evidence type="ECO:0000256" key="2">
    <source>
        <dbReference type="ARBA" id="ARBA00022525"/>
    </source>
</evidence>
<organism evidence="8 9">
    <name type="scientific">Tulasnella calospora MUT 4182</name>
    <dbReference type="NCBI Taxonomy" id="1051891"/>
    <lineage>
        <taxon>Eukaryota</taxon>
        <taxon>Fungi</taxon>
        <taxon>Dikarya</taxon>
        <taxon>Basidiomycota</taxon>
        <taxon>Agaricomycotina</taxon>
        <taxon>Agaricomycetes</taxon>
        <taxon>Cantharellales</taxon>
        <taxon>Tulasnellaceae</taxon>
        <taxon>Tulasnella</taxon>
    </lineage>
</organism>
<feature type="signal peptide" evidence="6">
    <location>
        <begin position="1"/>
        <end position="19"/>
    </location>
</feature>
<feature type="compositionally biased region" description="Low complexity" evidence="5">
    <location>
        <begin position="25"/>
        <end position="46"/>
    </location>
</feature>
<evidence type="ECO:0000256" key="3">
    <source>
        <dbReference type="ARBA" id="ARBA00022729"/>
    </source>
</evidence>
<proteinExistence type="predicted"/>
<comment type="subcellular location">
    <subcellularLocation>
        <location evidence="1">Secreted</location>
    </subcellularLocation>
</comment>
<dbReference type="PROSITE" id="PS52012">
    <property type="entry name" value="CFEM"/>
    <property type="match status" value="1"/>
</dbReference>